<dbReference type="AlphaFoldDB" id="A0A9Q3KLZ9"/>
<reference evidence="3" key="1">
    <citation type="submission" date="2021-03" db="EMBL/GenBank/DDBJ databases">
        <title>Draft genome sequence of rust myrtle Austropuccinia psidii MF-1, a brazilian biotype.</title>
        <authorList>
            <person name="Quecine M.C."/>
            <person name="Pachon D.M.R."/>
            <person name="Bonatelli M.L."/>
            <person name="Correr F.H."/>
            <person name="Franceschini L.M."/>
            <person name="Leite T.F."/>
            <person name="Margarido G.R.A."/>
            <person name="Almeida C.A."/>
            <person name="Ferrarezi J.A."/>
            <person name="Labate C.A."/>
        </authorList>
    </citation>
    <scope>NUCLEOTIDE SEQUENCE</scope>
    <source>
        <strain evidence="3">MF-1</strain>
    </source>
</reference>
<proteinExistence type="predicted"/>
<name>A0A9Q3KLZ9_9BASI</name>
<keyword evidence="2" id="KW-1133">Transmembrane helix</keyword>
<protein>
    <submittedName>
        <fullName evidence="3">Uncharacterized protein</fullName>
    </submittedName>
</protein>
<accession>A0A9Q3KLZ9</accession>
<evidence type="ECO:0000313" key="4">
    <source>
        <dbReference type="Proteomes" id="UP000765509"/>
    </source>
</evidence>
<keyword evidence="2" id="KW-0812">Transmembrane</keyword>
<sequence length="120" mass="13753">MAIKTLRIHFGHGPPWPLVTTRGQQISSAHPSPQLKGDSSHSSMQLILKVSGVVYIWYYIALCRIFVQQFNGDVFRTKFHDSKSRSQNPTPILKWDSSAHQTGNPWRLSEDYSRTPTTWL</sequence>
<evidence type="ECO:0000313" key="3">
    <source>
        <dbReference type="EMBL" id="MBW0582961.1"/>
    </source>
</evidence>
<dbReference type="Proteomes" id="UP000765509">
    <property type="component" value="Unassembled WGS sequence"/>
</dbReference>
<comment type="caution">
    <text evidence="3">The sequence shown here is derived from an EMBL/GenBank/DDBJ whole genome shotgun (WGS) entry which is preliminary data.</text>
</comment>
<dbReference type="EMBL" id="AVOT02113929">
    <property type="protein sequence ID" value="MBW0582961.1"/>
    <property type="molecule type" value="Genomic_DNA"/>
</dbReference>
<keyword evidence="2" id="KW-0472">Membrane</keyword>
<evidence type="ECO:0000256" key="2">
    <source>
        <dbReference type="SAM" id="Phobius"/>
    </source>
</evidence>
<gene>
    <name evidence="3" type="ORF">O181_122676</name>
</gene>
<evidence type="ECO:0000256" key="1">
    <source>
        <dbReference type="SAM" id="MobiDB-lite"/>
    </source>
</evidence>
<feature type="region of interest" description="Disordered" evidence="1">
    <location>
        <begin position="80"/>
        <end position="120"/>
    </location>
</feature>
<feature type="transmembrane region" description="Helical" evidence="2">
    <location>
        <begin position="46"/>
        <end position="67"/>
    </location>
</feature>
<keyword evidence="4" id="KW-1185">Reference proteome</keyword>
<organism evidence="3 4">
    <name type="scientific">Austropuccinia psidii MF-1</name>
    <dbReference type="NCBI Taxonomy" id="1389203"/>
    <lineage>
        <taxon>Eukaryota</taxon>
        <taxon>Fungi</taxon>
        <taxon>Dikarya</taxon>
        <taxon>Basidiomycota</taxon>
        <taxon>Pucciniomycotina</taxon>
        <taxon>Pucciniomycetes</taxon>
        <taxon>Pucciniales</taxon>
        <taxon>Sphaerophragmiaceae</taxon>
        <taxon>Austropuccinia</taxon>
    </lineage>
</organism>